<dbReference type="Proteomes" id="UP000320762">
    <property type="component" value="Unassembled WGS sequence"/>
</dbReference>
<protein>
    <submittedName>
        <fullName evidence="1">Uncharacterized protein</fullName>
    </submittedName>
</protein>
<dbReference type="GO" id="GO:0016020">
    <property type="term" value="C:membrane"/>
    <property type="evidence" value="ECO:0007669"/>
    <property type="project" value="InterPro"/>
</dbReference>
<evidence type="ECO:0000313" key="1">
    <source>
        <dbReference type="EMBL" id="TRM59161.1"/>
    </source>
</evidence>
<proteinExistence type="predicted"/>
<keyword evidence="2" id="KW-1185">Reference proteome</keyword>
<feature type="non-terminal residue" evidence="1">
    <location>
        <position position="72"/>
    </location>
</feature>
<dbReference type="AlphaFoldDB" id="A0A550C2X2"/>
<gene>
    <name evidence="1" type="ORF">BD626DRAFT_610240</name>
</gene>
<accession>A0A550C2X2</accession>
<comment type="caution">
    <text evidence="1">The sequence shown here is derived from an EMBL/GenBank/DDBJ whole genome shotgun (WGS) entry which is preliminary data.</text>
</comment>
<dbReference type="Pfam" id="PF03647">
    <property type="entry name" value="Tmemb_14"/>
    <property type="match status" value="1"/>
</dbReference>
<name>A0A550C2X2_9AGAR</name>
<reference evidence="1 2" key="1">
    <citation type="journal article" date="2019" name="New Phytol.">
        <title>Comparative genomics reveals unique wood-decay strategies and fruiting body development in the Schizophyllaceae.</title>
        <authorList>
            <person name="Almasi E."/>
            <person name="Sahu N."/>
            <person name="Krizsan K."/>
            <person name="Balint B."/>
            <person name="Kovacs G.M."/>
            <person name="Kiss B."/>
            <person name="Cseklye J."/>
            <person name="Drula E."/>
            <person name="Henrissat B."/>
            <person name="Nagy I."/>
            <person name="Chovatia M."/>
            <person name="Adam C."/>
            <person name="LaButti K."/>
            <person name="Lipzen A."/>
            <person name="Riley R."/>
            <person name="Grigoriev I.V."/>
            <person name="Nagy L.G."/>
        </authorList>
    </citation>
    <scope>NUCLEOTIDE SEQUENCE [LARGE SCALE GENOMIC DNA]</scope>
    <source>
        <strain evidence="1 2">NL-1724</strain>
    </source>
</reference>
<dbReference type="InterPro" id="IPR005349">
    <property type="entry name" value="TMEM14"/>
</dbReference>
<organism evidence="1 2">
    <name type="scientific">Schizophyllum amplum</name>
    <dbReference type="NCBI Taxonomy" id="97359"/>
    <lineage>
        <taxon>Eukaryota</taxon>
        <taxon>Fungi</taxon>
        <taxon>Dikarya</taxon>
        <taxon>Basidiomycota</taxon>
        <taxon>Agaricomycotina</taxon>
        <taxon>Agaricomycetes</taxon>
        <taxon>Agaricomycetidae</taxon>
        <taxon>Agaricales</taxon>
        <taxon>Schizophyllaceae</taxon>
        <taxon>Schizophyllum</taxon>
    </lineage>
</organism>
<evidence type="ECO:0000313" key="2">
    <source>
        <dbReference type="Proteomes" id="UP000320762"/>
    </source>
</evidence>
<sequence length="72" mass="7249">MSLVGGAGVGALYLYAANLLESGGANGLETALGERLRLLLLSSAPRLGKGPIPLVLTVTSLVAGGYYGQAYL</sequence>
<dbReference type="EMBL" id="VDMD01000030">
    <property type="protein sequence ID" value="TRM59161.1"/>
    <property type="molecule type" value="Genomic_DNA"/>
</dbReference>